<dbReference type="Pfam" id="PF00072">
    <property type="entry name" value="Response_reg"/>
    <property type="match status" value="1"/>
</dbReference>
<comment type="caution">
    <text evidence="4">The sequence shown here is derived from an EMBL/GenBank/DDBJ whole genome shotgun (WGS) entry which is preliminary data.</text>
</comment>
<name>A0ABU8XPK5_9PROT</name>
<feature type="domain" description="Response regulatory" evidence="3">
    <location>
        <begin position="6"/>
        <end position="123"/>
    </location>
</feature>
<keyword evidence="1 2" id="KW-0597">Phosphoprotein</keyword>
<organism evidence="4 5">
    <name type="scientific">Benzoatithermus flavus</name>
    <dbReference type="NCBI Taxonomy" id="3108223"/>
    <lineage>
        <taxon>Bacteria</taxon>
        <taxon>Pseudomonadati</taxon>
        <taxon>Pseudomonadota</taxon>
        <taxon>Alphaproteobacteria</taxon>
        <taxon>Geminicoccales</taxon>
        <taxon>Geminicoccaceae</taxon>
        <taxon>Benzoatithermus</taxon>
    </lineage>
</organism>
<evidence type="ECO:0000313" key="5">
    <source>
        <dbReference type="Proteomes" id="UP001375743"/>
    </source>
</evidence>
<dbReference type="Proteomes" id="UP001375743">
    <property type="component" value="Unassembled WGS sequence"/>
</dbReference>
<sequence length="132" mass="13906">MAELQRVMCVEDEDDIRIIAEMALADVGGLEVMTCASGASALEAVAGFAPQLVVLDVMMPGMDGPAVLARLKERADTCHLPVVFMTAKVQPSEVARLKSLGAADVVAKPFDPMTLAEQLRAIWAGLGGEARP</sequence>
<reference evidence="4 5" key="1">
    <citation type="submission" date="2024-01" db="EMBL/GenBank/DDBJ databases">
        <title>Multi-omics insights into the function and evolution of sodium benzoate biodegradation pathways in Benzoatithermus flavus gen. nov., sp. nov. from hot spring.</title>
        <authorList>
            <person name="Hu C.-J."/>
            <person name="Li W.-J."/>
        </authorList>
    </citation>
    <scope>NUCLEOTIDE SEQUENCE [LARGE SCALE GENOMIC DNA]</scope>
    <source>
        <strain evidence="4 5">SYSU G07066</strain>
    </source>
</reference>
<accession>A0ABU8XPK5</accession>
<evidence type="ECO:0000259" key="3">
    <source>
        <dbReference type="PROSITE" id="PS50110"/>
    </source>
</evidence>
<evidence type="ECO:0000313" key="4">
    <source>
        <dbReference type="EMBL" id="MEK0082353.1"/>
    </source>
</evidence>
<protein>
    <submittedName>
        <fullName evidence="4">Response regulator</fullName>
    </submittedName>
</protein>
<dbReference type="InterPro" id="IPR050595">
    <property type="entry name" value="Bact_response_regulator"/>
</dbReference>
<dbReference type="PANTHER" id="PTHR44591:SF3">
    <property type="entry name" value="RESPONSE REGULATORY DOMAIN-CONTAINING PROTEIN"/>
    <property type="match status" value="1"/>
</dbReference>
<dbReference type="PANTHER" id="PTHR44591">
    <property type="entry name" value="STRESS RESPONSE REGULATOR PROTEIN 1"/>
    <property type="match status" value="1"/>
</dbReference>
<dbReference type="Gene3D" id="3.40.50.2300">
    <property type="match status" value="1"/>
</dbReference>
<dbReference type="RefSeq" id="WP_418158207.1">
    <property type="nucleotide sequence ID" value="NZ_JBBLZC010000003.1"/>
</dbReference>
<keyword evidence="5" id="KW-1185">Reference proteome</keyword>
<feature type="modified residue" description="4-aspartylphosphate" evidence="2">
    <location>
        <position position="56"/>
    </location>
</feature>
<dbReference type="InterPro" id="IPR011006">
    <property type="entry name" value="CheY-like_superfamily"/>
</dbReference>
<dbReference type="PROSITE" id="PS50110">
    <property type="entry name" value="RESPONSE_REGULATORY"/>
    <property type="match status" value="1"/>
</dbReference>
<proteinExistence type="predicted"/>
<dbReference type="SUPFAM" id="SSF52172">
    <property type="entry name" value="CheY-like"/>
    <property type="match status" value="1"/>
</dbReference>
<dbReference type="EMBL" id="JBBLZC010000003">
    <property type="protein sequence ID" value="MEK0082353.1"/>
    <property type="molecule type" value="Genomic_DNA"/>
</dbReference>
<dbReference type="SMART" id="SM00448">
    <property type="entry name" value="REC"/>
    <property type="match status" value="1"/>
</dbReference>
<evidence type="ECO:0000256" key="1">
    <source>
        <dbReference type="ARBA" id="ARBA00022553"/>
    </source>
</evidence>
<dbReference type="InterPro" id="IPR001789">
    <property type="entry name" value="Sig_transdc_resp-reg_receiver"/>
</dbReference>
<gene>
    <name evidence="4" type="ORF">U1T56_04275</name>
</gene>
<evidence type="ECO:0000256" key="2">
    <source>
        <dbReference type="PROSITE-ProRule" id="PRU00169"/>
    </source>
</evidence>